<gene>
    <name evidence="5" type="ORF">MIND_00043000</name>
</gene>
<sequence length="313" mass="35575">MKLTARRNYLLAHAHVDASALSSSIAHLNTTATFSPLQPLQDTDVARELAGYLRHAHEQNLILTIEEGRRQTQEQLYRTLEERSRRDWEAKKKRVFDELGGRVGGDNKAMAELKKSFHSKPSVAPSLTLQMQSRMMIYDRVMTSLNAARLRGTSYPIVHALARAAYEVATDPRSAQMSQNFHVLAKITGEPPALPPTEHASAHILNAPTLERKYACVYLGNQETREAAALRRQITNGARQALEEQYWDVLERTIQSRPNEAQLGGDPSIANKVRAFLFVRYYKNGEWEERIELVAGQPLWARLFFLIRTGHYQ</sequence>
<comment type="similarity">
    <text evidence="2 4">Belongs to the nucleoporin interacting component (NIC) family.</text>
</comment>
<evidence type="ECO:0000256" key="2">
    <source>
        <dbReference type="ARBA" id="ARBA00010186"/>
    </source>
</evidence>
<reference evidence="5" key="1">
    <citation type="submission" date="2020-05" db="EMBL/GenBank/DDBJ databases">
        <title>Mycena genomes resolve the evolution of fungal bioluminescence.</title>
        <authorList>
            <person name="Tsai I.J."/>
        </authorList>
    </citation>
    <scope>NUCLEOTIDE SEQUENCE</scope>
    <source>
        <strain evidence="5">171206Taipei</strain>
    </source>
</reference>
<dbReference type="Proteomes" id="UP000636479">
    <property type="component" value="Unassembled WGS sequence"/>
</dbReference>
<keyword evidence="4" id="KW-0813">Transport</keyword>
<dbReference type="OrthoDB" id="1918363at2759"/>
<dbReference type="GO" id="GO:0005643">
    <property type="term" value="C:nuclear pore"/>
    <property type="evidence" value="ECO:0007669"/>
    <property type="project" value="UniProtKB-SubCell"/>
</dbReference>
<evidence type="ECO:0000256" key="3">
    <source>
        <dbReference type="ARBA" id="ARBA00023242"/>
    </source>
</evidence>
<evidence type="ECO:0000256" key="4">
    <source>
        <dbReference type="RuleBase" id="RU364035"/>
    </source>
</evidence>
<dbReference type="EMBL" id="JACAZF010000001">
    <property type="protein sequence ID" value="KAF7315286.1"/>
    <property type="molecule type" value="Genomic_DNA"/>
</dbReference>
<dbReference type="InterPro" id="IPR007231">
    <property type="entry name" value="Nucleoporin_int_Nup93/Nic96"/>
</dbReference>
<protein>
    <recommendedName>
        <fullName evidence="4">Nuclear pore protein</fullName>
    </recommendedName>
</protein>
<accession>A0A8H6WFZ6</accession>
<comment type="subcellular location">
    <subcellularLocation>
        <location evidence="1">Nucleus envelope</location>
    </subcellularLocation>
    <subcellularLocation>
        <location evidence="4">Nucleus</location>
        <location evidence="4">Nuclear pore complex</location>
    </subcellularLocation>
</comment>
<keyword evidence="4" id="KW-0653">Protein transport</keyword>
<comment type="caution">
    <text evidence="5">The sequence shown here is derived from an EMBL/GenBank/DDBJ whole genome shotgun (WGS) entry which is preliminary data.</text>
</comment>
<keyword evidence="6" id="KW-1185">Reference proteome</keyword>
<dbReference type="GeneID" id="59339915"/>
<keyword evidence="4" id="KW-0472">Membrane</keyword>
<keyword evidence="4" id="KW-0811">Translocation</keyword>
<dbReference type="AlphaFoldDB" id="A0A8H6WFZ6"/>
<dbReference type="Pfam" id="PF04097">
    <property type="entry name" value="Nic96"/>
    <property type="match status" value="1"/>
</dbReference>
<dbReference type="PANTHER" id="PTHR11225:SF4">
    <property type="entry name" value="NUCLEAR PORE COMPLEX PROTEIN NUP93"/>
    <property type="match status" value="1"/>
</dbReference>
<dbReference type="GO" id="GO:0016973">
    <property type="term" value="P:poly(A)+ mRNA export from nucleus"/>
    <property type="evidence" value="ECO:0007669"/>
    <property type="project" value="TreeGrafter"/>
</dbReference>
<dbReference type="GO" id="GO:0017056">
    <property type="term" value="F:structural constituent of nuclear pore"/>
    <property type="evidence" value="ECO:0007669"/>
    <property type="project" value="InterPro"/>
</dbReference>
<organism evidence="5 6">
    <name type="scientific">Mycena indigotica</name>
    <dbReference type="NCBI Taxonomy" id="2126181"/>
    <lineage>
        <taxon>Eukaryota</taxon>
        <taxon>Fungi</taxon>
        <taxon>Dikarya</taxon>
        <taxon>Basidiomycota</taxon>
        <taxon>Agaricomycotina</taxon>
        <taxon>Agaricomycetes</taxon>
        <taxon>Agaricomycetidae</taxon>
        <taxon>Agaricales</taxon>
        <taxon>Marasmiineae</taxon>
        <taxon>Mycenaceae</taxon>
        <taxon>Mycena</taxon>
    </lineage>
</organism>
<dbReference type="GO" id="GO:0006606">
    <property type="term" value="P:protein import into nucleus"/>
    <property type="evidence" value="ECO:0007669"/>
    <property type="project" value="TreeGrafter"/>
</dbReference>
<dbReference type="RefSeq" id="XP_037225309.1">
    <property type="nucleotide sequence ID" value="XM_037357399.1"/>
</dbReference>
<evidence type="ECO:0000313" key="6">
    <source>
        <dbReference type="Proteomes" id="UP000636479"/>
    </source>
</evidence>
<keyword evidence="4" id="KW-0906">Nuclear pore complex</keyword>
<keyword evidence="3 4" id="KW-0539">Nucleus</keyword>
<evidence type="ECO:0000256" key="1">
    <source>
        <dbReference type="ARBA" id="ARBA00004259"/>
    </source>
</evidence>
<dbReference type="PANTHER" id="PTHR11225">
    <property type="entry name" value="NUCLEAR PORE COMPLEX PROTEIN NUP93 NUCLEOPORIN NUP93 DEAD EYE PROTEIN"/>
    <property type="match status" value="1"/>
</dbReference>
<name>A0A8H6WFZ6_9AGAR</name>
<keyword evidence="4" id="KW-0509">mRNA transport</keyword>
<proteinExistence type="inferred from homology"/>
<evidence type="ECO:0000313" key="5">
    <source>
        <dbReference type="EMBL" id="KAF7315286.1"/>
    </source>
</evidence>